<keyword evidence="10" id="KW-0812">Transmembrane</keyword>
<feature type="transmembrane region" description="Helical" evidence="10">
    <location>
        <begin position="6"/>
        <end position="24"/>
    </location>
</feature>
<protein>
    <submittedName>
        <fullName evidence="11">Cytochrome P450</fullName>
    </submittedName>
</protein>
<name>A0A5N7D0A0_9EURO</name>
<dbReference type="PANTHER" id="PTHR24305:SF210">
    <property type="entry name" value="CYTOCHROME P450 MONOOXYGENASE ASQL-RELATED"/>
    <property type="match status" value="1"/>
</dbReference>
<feature type="binding site" description="axial binding residue" evidence="8">
    <location>
        <position position="436"/>
    </location>
    <ligand>
        <name>heme</name>
        <dbReference type="ChEBI" id="CHEBI:30413"/>
    </ligand>
    <ligandPart>
        <name>Fe</name>
        <dbReference type="ChEBI" id="CHEBI:18248"/>
    </ligandPart>
</feature>
<dbReference type="Pfam" id="PF00067">
    <property type="entry name" value="p450"/>
    <property type="match status" value="1"/>
</dbReference>
<dbReference type="GO" id="GO:0005506">
    <property type="term" value="F:iron ion binding"/>
    <property type="evidence" value="ECO:0007669"/>
    <property type="project" value="InterPro"/>
</dbReference>
<evidence type="ECO:0000256" key="5">
    <source>
        <dbReference type="ARBA" id="ARBA00023002"/>
    </source>
</evidence>
<dbReference type="OrthoDB" id="1470350at2759"/>
<keyword evidence="12" id="KW-1185">Reference proteome</keyword>
<evidence type="ECO:0000313" key="12">
    <source>
        <dbReference type="Proteomes" id="UP000325579"/>
    </source>
</evidence>
<keyword evidence="6 8" id="KW-0408">Iron</keyword>
<gene>
    <name evidence="11" type="ORF">BDV37DRAFT_275113</name>
</gene>
<dbReference type="InterPro" id="IPR001128">
    <property type="entry name" value="Cyt_P450"/>
</dbReference>
<keyword evidence="10" id="KW-1133">Transmembrane helix</keyword>
<accession>A0A5N7D0A0</accession>
<dbReference type="InterPro" id="IPR002401">
    <property type="entry name" value="Cyt_P450_E_grp-I"/>
</dbReference>
<dbReference type="PANTHER" id="PTHR24305">
    <property type="entry name" value="CYTOCHROME P450"/>
    <property type="match status" value="1"/>
</dbReference>
<comment type="similarity">
    <text evidence="2 9">Belongs to the cytochrome P450 family.</text>
</comment>
<dbReference type="Proteomes" id="UP000325579">
    <property type="component" value="Unassembled WGS sequence"/>
</dbReference>
<dbReference type="InterPro" id="IPR036396">
    <property type="entry name" value="Cyt_P450_sf"/>
</dbReference>
<dbReference type="GO" id="GO:0016705">
    <property type="term" value="F:oxidoreductase activity, acting on paired donors, with incorporation or reduction of molecular oxygen"/>
    <property type="evidence" value="ECO:0007669"/>
    <property type="project" value="InterPro"/>
</dbReference>
<dbReference type="GeneID" id="43670034"/>
<dbReference type="PROSITE" id="PS00086">
    <property type="entry name" value="CYTOCHROME_P450"/>
    <property type="match status" value="1"/>
</dbReference>
<reference evidence="11 12" key="1">
    <citation type="submission" date="2019-04" db="EMBL/GenBank/DDBJ databases">
        <authorList>
            <consortium name="DOE Joint Genome Institute"/>
            <person name="Mondo S."/>
            <person name="Kjaerbolling I."/>
            <person name="Vesth T."/>
            <person name="Frisvad J.C."/>
            <person name="Nybo J.L."/>
            <person name="Theobald S."/>
            <person name="Kildgaard S."/>
            <person name="Isbrandt T."/>
            <person name="Kuo A."/>
            <person name="Sato A."/>
            <person name="Lyhne E.K."/>
            <person name="Kogle M.E."/>
            <person name="Wiebenga A."/>
            <person name="Kun R.S."/>
            <person name="Lubbers R.J."/>
            <person name="Makela M.R."/>
            <person name="Barry K."/>
            <person name="Chovatia M."/>
            <person name="Clum A."/>
            <person name="Daum C."/>
            <person name="Haridas S."/>
            <person name="He G."/>
            <person name="LaButti K."/>
            <person name="Lipzen A."/>
            <person name="Riley R."/>
            <person name="Salamov A."/>
            <person name="Simmons B.A."/>
            <person name="Magnuson J.K."/>
            <person name="Henrissat B."/>
            <person name="Mortensen U.H."/>
            <person name="Larsen T.O."/>
            <person name="Devries R.P."/>
            <person name="Grigoriev I.V."/>
            <person name="Machida M."/>
            <person name="Baker S.E."/>
            <person name="Andersen M.R."/>
            <person name="Cantor M.N."/>
            <person name="Hua S.X."/>
        </authorList>
    </citation>
    <scope>NUCLEOTIDE SEQUENCE [LARGE SCALE GENOMIC DNA]</scope>
    <source>
        <strain evidence="11 12">CBS 119388</strain>
    </source>
</reference>
<keyword evidence="4 8" id="KW-0479">Metal-binding</keyword>
<evidence type="ECO:0000313" key="11">
    <source>
        <dbReference type="EMBL" id="KAE8399659.1"/>
    </source>
</evidence>
<comment type="cofactor">
    <cofactor evidence="1 8">
        <name>heme</name>
        <dbReference type="ChEBI" id="CHEBI:30413"/>
    </cofactor>
</comment>
<evidence type="ECO:0000256" key="10">
    <source>
        <dbReference type="SAM" id="Phobius"/>
    </source>
</evidence>
<sequence length="490" mass="56132">MDLFYNIYTGFLLALLFLAWRIVYNRYFHPLSRYPGPFVWGVSRIPYAAAYARGNLHRWVQHLHDQYGDVVRVAPDELSYRNEQAWRDIHGPSRNFSKDMRFYHVSKAKAPSVVVAPDPVHGRQKRAILRAFSEPALKSHERLLRPFVDTLMQKLQQLITEERDHAVDMTEWYNYVMFDFMSLELFGESLGCLEQGTYHPWVDMLFGSIKAWAFLSQSKYFPGLSWIIKAAVLLFCRDLLHHRTTKLTSIASKVDKGKVSELDQPTFSTYIRASKDPRSTLSEEEILSNHSFMMMAGSETTATLLSGCTFFVLKDPEIYKEISFQIRHRFSSPSEITFSSLSSISYLRAVLQETLRMYPPLPLGMPRLVPRGGAMVSGQFVPEKTSVAVASWAAYQSSSNFKDPQLFLPERWLGPGQGAEDVKAAMQPFSVGPRACPGRSLAYAEASLILARLIWQFDLELLPECFNWADQRAYIIWDKPPLLIKLTPRA</sequence>
<organism evidence="11 12">
    <name type="scientific">Aspergillus pseudonomiae</name>
    <dbReference type="NCBI Taxonomy" id="1506151"/>
    <lineage>
        <taxon>Eukaryota</taxon>
        <taxon>Fungi</taxon>
        <taxon>Dikarya</taxon>
        <taxon>Ascomycota</taxon>
        <taxon>Pezizomycotina</taxon>
        <taxon>Eurotiomycetes</taxon>
        <taxon>Eurotiomycetidae</taxon>
        <taxon>Eurotiales</taxon>
        <taxon>Aspergillaceae</taxon>
        <taxon>Aspergillus</taxon>
        <taxon>Aspergillus subgen. Circumdati</taxon>
    </lineage>
</organism>
<evidence type="ECO:0000256" key="9">
    <source>
        <dbReference type="RuleBase" id="RU000461"/>
    </source>
</evidence>
<proteinExistence type="inferred from homology"/>
<evidence type="ECO:0000256" key="8">
    <source>
        <dbReference type="PIRSR" id="PIRSR602401-1"/>
    </source>
</evidence>
<dbReference type="RefSeq" id="XP_031936978.1">
    <property type="nucleotide sequence ID" value="XM_032085343.1"/>
</dbReference>
<dbReference type="AlphaFoldDB" id="A0A5N7D0A0"/>
<evidence type="ECO:0000256" key="1">
    <source>
        <dbReference type="ARBA" id="ARBA00001971"/>
    </source>
</evidence>
<keyword evidence="5 9" id="KW-0560">Oxidoreductase</keyword>
<dbReference type="PRINTS" id="PR00463">
    <property type="entry name" value="EP450I"/>
</dbReference>
<keyword evidence="3 8" id="KW-0349">Heme</keyword>
<dbReference type="PRINTS" id="PR00385">
    <property type="entry name" value="P450"/>
</dbReference>
<dbReference type="GO" id="GO:0004497">
    <property type="term" value="F:monooxygenase activity"/>
    <property type="evidence" value="ECO:0007669"/>
    <property type="project" value="UniProtKB-KW"/>
</dbReference>
<dbReference type="InterPro" id="IPR017972">
    <property type="entry name" value="Cyt_P450_CS"/>
</dbReference>
<keyword evidence="10" id="KW-0472">Membrane</keyword>
<evidence type="ECO:0000256" key="2">
    <source>
        <dbReference type="ARBA" id="ARBA00010617"/>
    </source>
</evidence>
<evidence type="ECO:0000256" key="6">
    <source>
        <dbReference type="ARBA" id="ARBA00023004"/>
    </source>
</evidence>
<dbReference type="SUPFAM" id="SSF48264">
    <property type="entry name" value="Cytochrome P450"/>
    <property type="match status" value="1"/>
</dbReference>
<dbReference type="CDD" id="cd11058">
    <property type="entry name" value="CYP60B-like"/>
    <property type="match status" value="1"/>
</dbReference>
<evidence type="ECO:0000256" key="4">
    <source>
        <dbReference type="ARBA" id="ARBA00022723"/>
    </source>
</evidence>
<dbReference type="GO" id="GO:0020037">
    <property type="term" value="F:heme binding"/>
    <property type="evidence" value="ECO:0007669"/>
    <property type="project" value="InterPro"/>
</dbReference>
<evidence type="ECO:0000256" key="3">
    <source>
        <dbReference type="ARBA" id="ARBA00022617"/>
    </source>
</evidence>
<keyword evidence="7 9" id="KW-0503">Monooxygenase</keyword>
<dbReference type="Gene3D" id="1.10.630.10">
    <property type="entry name" value="Cytochrome P450"/>
    <property type="match status" value="1"/>
</dbReference>
<evidence type="ECO:0000256" key="7">
    <source>
        <dbReference type="ARBA" id="ARBA00023033"/>
    </source>
</evidence>
<dbReference type="InterPro" id="IPR050121">
    <property type="entry name" value="Cytochrome_P450_monoxygenase"/>
</dbReference>
<dbReference type="EMBL" id="ML736829">
    <property type="protein sequence ID" value="KAE8399659.1"/>
    <property type="molecule type" value="Genomic_DNA"/>
</dbReference>